<dbReference type="AlphaFoldDB" id="A0AAU7QA15"/>
<evidence type="ECO:0000313" key="1">
    <source>
        <dbReference type="EMBL" id="XBS69915.1"/>
    </source>
</evidence>
<dbReference type="Pfam" id="PF10554">
    <property type="entry name" value="Phage_ASH"/>
    <property type="match status" value="1"/>
</dbReference>
<organism evidence="1">
    <name type="scientific">Acerihabitans sp. KWT182</name>
    <dbReference type="NCBI Taxonomy" id="3157919"/>
    <lineage>
        <taxon>Bacteria</taxon>
        <taxon>Pseudomonadati</taxon>
        <taxon>Pseudomonadota</taxon>
        <taxon>Gammaproteobacteria</taxon>
        <taxon>Enterobacterales</taxon>
        <taxon>Pectobacteriaceae</taxon>
        <taxon>Acerihabitans</taxon>
    </lineage>
</organism>
<accession>A0AAU7QA15</accession>
<dbReference type="InterPro" id="IPR018880">
    <property type="entry name" value="Phage_P4_Ash"/>
</dbReference>
<protein>
    <submittedName>
        <fullName evidence="1">Host cell division inhibitor Icd-like protein</fullName>
    </submittedName>
</protein>
<name>A0AAU7QA15_9GAMM</name>
<dbReference type="EMBL" id="CP157947">
    <property type="protein sequence ID" value="XBS69915.1"/>
    <property type="molecule type" value="Genomic_DNA"/>
</dbReference>
<reference evidence="1" key="1">
    <citation type="submission" date="2024-06" db="EMBL/GenBank/DDBJ databases">
        <authorList>
            <person name="Coelho C."/>
            <person name="Bento M."/>
            <person name="Garcia E."/>
            <person name="Camelo A."/>
            <person name="Brandao I."/>
            <person name="Espirito Santo C."/>
            <person name="Trovao J."/>
            <person name="Verissimo A."/>
            <person name="Costa J."/>
            <person name="Tiago I."/>
        </authorList>
    </citation>
    <scope>NUCLEOTIDE SEQUENCE</scope>
    <source>
        <strain evidence="1">KWT182</strain>
    </source>
</reference>
<sequence>MVQQPSERELKICRLTQPPAELPAIPICPFTKSTGQKIDLKHRLFKNRLPALSSLGYFQQAPAKSGAGIGVLDILVATDDAPSVFFYVVNLADPFLSGAVIIRAAHTKMVGWVGASSEAPVSTKAGYANPVQSTTQEIGVSGGGPMDHLVEAAIMATTLIYACQKYQFRFLALARADLSAKPCRLSVEATSEQEARRILAPHYILSFAGRLPVPEAHHA</sequence>
<proteinExistence type="predicted"/>
<gene>
    <name evidence="1" type="ORF">ABK905_00555</name>
</gene>
<dbReference type="NCBIfam" id="NF033153">
    <property type="entry name" value="phage_ICD_like"/>
    <property type="match status" value="1"/>
</dbReference>